<protein>
    <recommendedName>
        <fullName evidence="3">CopG family transcriptional regulator</fullName>
    </recommendedName>
</protein>
<keyword evidence="2" id="KW-1185">Reference proteome</keyword>
<comment type="caution">
    <text evidence="1">The sequence shown here is derived from an EMBL/GenBank/DDBJ whole genome shotgun (WGS) entry which is preliminary data.</text>
</comment>
<sequence length="72" mass="8436">MTPYERTQDEVEWTEKKAKVQEQISKLGLDQDYEPEVIYAALIEYLRQNLGQELRDEFLDAAKSDDGNPDEE</sequence>
<dbReference type="AlphaFoldDB" id="A0ABD5QMT8"/>
<name>A0ABD5QMT8_9EURY</name>
<proteinExistence type="predicted"/>
<evidence type="ECO:0008006" key="3">
    <source>
        <dbReference type="Google" id="ProtNLM"/>
    </source>
</evidence>
<dbReference type="RefSeq" id="WP_122103864.1">
    <property type="nucleotide sequence ID" value="NZ_JBHSKV010000001.1"/>
</dbReference>
<evidence type="ECO:0000313" key="2">
    <source>
        <dbReference type="Proteomes" id="UP001596145"/>
    </source>
</evidence>
<dbReference type="Proteomes" id="UP001596145">
    <property type="component" value="Unassembled WGS sequence"/>
</dbReference>
<organism evidence="1 2">
    <name type="scientific">Halorubrum glutamatedens</name>
    <dbReference type="NCBI Taxonomy" id="2707018"/>
    <lineage>
        <taxon>Archaea</taxon>
        <taxon>Methanobacteriati</taxon>
        <taxon>Methanobacteriota</taxon>
        <taxon>Stenosarchaea group</taxon>
        <taxon>Halobacteria</taxon>
        <taxon>Halobacteriales</taxon>
        <taxon>Haloferacaceae</taxon>
        <taxon>Halorubrum</taxon>
    </lineage>
</organism>
<reference evidence="1 2" key="1">
    <citation type="journal article" date="2019" name="Int. J. Syst. Evol. Microbiol.">
        <title>The Global Catalogue of Microorganisms (GCM) 10K type strain sequencing project: providing services to taxonomists for standard genome sequencing and annotation.</title>
        <authorList>
            <consortium name="The Broad Institute Genomics Platform"/>
            <consortium name="The Broad Institute Genome Sequencing Center for Infectious Disease"/>
            <person name="Wu L."/>
            <person name="Ma J."/>
        </authorList>
    </citation>
    <scope>NUCLEOTIDE SEQUENCE [LARGE SCALE GENOMIC DNA]</scope>
    <source>
        <strain evidence="1 2">CGMCC 1.16026</strain>
    </source>
</reference>
<evidence type="ECO:0000313" key="1">
    <source>
        <dbReference type="EMBL" id="MFC5133479.1"/>
    </source>
</evidence>
<accession>A0ABD5QMT8</accession>
<dbReference type="EMBL" id="JBHSKV010000001">
    <property type="protein sequence ID" value="MFC5133479.1"/>
    <property type="molecule type" value="Genomic_DNA"/>
</dbReference>
<gene>
    <name evidence="1" type="ORF">ACFPJA_01885</name>
</gene>